<evidence type="ECO:0000259" key="9">
    <source>
        <dbReference type="PROSITE" id="PS50075"/>
    </source>
</evidence>
<dbReference type="OrthoDB" id="329835at2759"/>
<dbReference type="PROSITE" id="PS52004">
    <property type="entry name" value="KS3_2"/>
    <property type="match status" value="1"/>
</dbReference>
<dbReference type="Pfam" id="PF13602">
    <property type="entry name" value="ADH_zinc_N_2"/>
    <property type="match status" value="1"/>
</dbReference>
<dbReference type="SUPFAM" id="SSF47336">
    <property type="entry name" value="ACP-like"/>
    <property type="match status" value="1"/>
</dbReference>
<reference evidence="12" key="1">
    <citation type="submission" date="2021-10" db="EMBL/GenBank/DDBJ databases">
        <authorList>
            <person name="Piombo E."/>
        </authorList>
    </citation>
    <scope>NUCLEOTIDE SEQUENCE</scope>
</reference>
<evidence type="ECO:0000313" key="12">
    <source>
        <dbReference type="EMBL" id="CAH0021161.1"/>
    </source>
</evidence>
<feature type="region of interest" description="N-terminal hotdog fold" evidence="8">
    <location>
        <begin position="992"/>
        <end position="1129"/>
    </location>
</feature>
<evidence type="ECO:0000256" key="1">
    <source>
        <dbReference type="ARBA" id="ARBA00022450"/>
    </source>
</evidence>
<dbReference type="InterPro" id="IPR016036">
    <property type="entry name" value="Malonyl_transacylase_ACP-bd"/>
</dbReference>
<dbReference type="InterPro" id="IPR014030">
    <property type="entry name" value="Ketoacyl_synth_N"/>
</dbReference>
<dbReference type="Gene3D" id="3.10.129.110">
    <property type="entry name" value="Polyketide synthase dehydratase"/>
    <property type="match status" value="1"/>
</dbReference>
<evidence type="ECO:0000256" key="8">
    <source>
        <dbReference type="PROSITE-ProRule" id="PRU01363"/>
    </source>
</evidence>
<organism evidence="12 13">
    <name type="scientific">Clonostachys rhizophaga</name>
    <dbReference type="NCBI Taxonomy" id="160324"/>
    <lineage>
        <taxon>Eukaryota</taxon>
        <taxon>Fungi</taxon>
        <taxon>Dikarya</taxon>
        <taxon>Ascomycota</taxon>
        <taxon>Pezizomycotina</taxon>
        <taxon>Sordariomycetes</taxon>
        <taxon>Hypocreomycetidae</taxon>
        <taxon>Hypocreales</taxon>
        <taxon>Bionectriaceae</taxon>
        <taxon>Clonostachys</taxon>
    </lineage>
</organism>
<dbReference type="SUPFAM" id="SSF50129">
    <property type="entry name" value="GroES-like"/>
    <property type="match status" value="1"/>
</dbReference>
<feature type="region of interest" description="C-terminal hotdog fold" evidence="8">
    <location>
        <begin position="1145"/>
        <end position="1300"/>
    </location>
</feature>
<dbReference type="InterPro" id="IPR016035">
    <property type="entry name" value="Acyl_Trfase/lysoPLipase"/>
</dbReference>
<dbReference type="PROSITE" id="PS00606">
    <property type="entry name" value="KS3_1"/>
    <property type="match status" value="1"/>
</dbReference>
<dbReference type="SUPFAM" id="SSF53901">
    <property type="entry name" value="Thiolase-like"/>
    <property type="match status" value="1"/>
</dbReference>
<evidence type="ECO:0000256" key="5">
    <source>
        <dbReference type="ARBA" id="ARBA00023002"/>
    </source>
</evidence>
<dbReference type="SMART" id="SM00829">
    <property type="entry name" value="PKS_ER"/>
    <property type="match status" value="1"/>
</dbReference>
<dbReference type="Proteomes" id="UP000696573">
    <property type="component" value="Unassembled WGS sequence"/>
</dbReference>
<evidence type="ECO:0000259" key="10">
    <source>
        <dbReference type="PROSITE" id="PS52004"/>
    </source>
</evidence>
<dbReference type="InterPro" id="IPR032821">
    <property type="entry name" value="PKS_assoc"/>
</dbReference>
<dbReference type="PROSITE" id="PS52019">
    <property type="entry name" value="PKS_MFAS_DH"/>
    <property type="match status" value="1"/>
</dbReference>
<dbReference type="Pfam" id="PF00698">
    <property type="entry name" value="Acyl_transf_1"/>
    <property type="match status" value="1"/>
</dbReference>
<feature type="active site" description="Proton donor; for dehydratase activity" evidence="8">
    <location>
        <position position="1213"/>
    </location>
</feature>
<dbReference type="Pfam" id="PF08659">
    <property type="entry name" value="KR"/>
    <property type="match status" value="1"/>
</dbReference>
<dbReference type="InterPro" id="IPR020841">
    <property type="entry name" value="PKS_Beta-ketoAc_synthase_dom"/>
</dbReference>
<dbReference type="Gene3D" id="3.40.47.10">
    <property type="match status" value="1"/>
</dbReference>
<name>A0A9N9VG60_9HYPO</name>
<dbReference type="EMBL" id="CABFNQ020000652">
    <property type="protein sequence ID" value="CAH0021161.1"/>
    <property type="molecule type" value="Genomic_DNA"/>
</dbReference>
<dbReference type="SUPFAM" id="SSF52151">
    <property type="entry name" value="FabD/lysophospholipase-like"/>
    <property type="match status" value="1"/>
</dbReference>
<dbReference type="Gene3D" id="3.40.366.10">
    <property type="entry name" value="Malonyl-Coenzyme A Acyl Carrier Protein, domain 2"/>
    <property type="match status" value="1"/>
</dbReference>
<evidence type="ECO:0000256" key="6">
    <source>
        <dbReference type="ARBA" id="ARBA00023268"/>
    </source>
</evidence>
<dbReference type="SUPFAM" id="SSF51735">
    <property type="entry name" value="NAD(P)-binding Rossmann-fold domains"/>
    <property type="match status" value="2"/>
</dbReference>
<dbReference type="InterPro" id="IPR050091">
    <property type="entry name" value="PKS_NRPS_Biosynth_Enz"/>
</dbReference>
<dbReference type="Pfam" id="PF21089">
    <property type="entry name" value="PKS_DH_N"/>
    <property type="match status" value="1"/>
</dbReference>
<dbReference type="GO" id="GO:0006633">
    <property type="term" value="P:fatty acid biosynthetic process"/>
    <property type="evidence" value="ECO:0007669"/>
    <property type="project" value="InterPro"/>
</dbReference>
<keyword evidence="1" id="KW-0596">Phosphopantetheine</keyword>
<dbReference type="InterPro" id="IPR042104">
    <property type="entry name" value="PKS_dehydratase_sf"/>
</dbReference>
<dbReference type="SUPFAM" id="SSF55048">
    <property type="entry name" value="Probable ACP-binding domain of malonyl-CoA ACP transacylase"/>
    <property type="match status" value="1"/>
</dbReference>
<dbReference type="Gene3D" id="3.90.180.10">
    <property type="entry name" value="Medium-chain alcohol dehydrogenases, catalytic domain"/>
    <property type="match status" value="1"/>
</dbReference>
<dbReference type="InterPro" id="IPR013968">
    <property type="entry name" value="PKS_KR"/>
</dbReference>
<evidence type="ECO:0000256" key="7">
    <source>
        <dbReference type="ARBA" id="ARBA00023315"/>
    </source>
</evidence>
<dbReference type="InterPro" id="IPR014031">
    <property type="entry name" value="Ketoacyl_synth_C"/>
</dbReference>
<dbReference type="GO" id="GO:0004315">
    <property type="term" value="F:3-oxoacyl-[acyl-carrier-protein] synthase activity"/>
    <property type="evidence" value="ECO:0007669"/>
    <property type="project" value="InterPro"/>
</dbReference>
<dbReference type="InterPro" id="IPR049551">
    <property type="entry name" value="PKS_DH_C"/>
</dbReference>
<feature type="active site" description="Proton acceptor; for dehydratase activity" evidence="8">
    <location>
        <position position="1024"/>
    </location>
</feature>
<dbReference type="SMART" id="SM00822">
    <property type="entry name" value="PKS_KR"/>
    <property type="match status" value="1"/>
</dbReference>
<accession>A0A9N9VG60</accession>
<dbReference type="Gene3D" id="3.40.50.720">
    <property type="entry name" value="NAD(P)-binding Rossmann-like Domain"/>
    <property type="match status" value="2"/>
</dbReference>
<comment type="caution">
    <text evidence="12">The sequence shown here is derived from an EMBL/GenBank/DDBJ whole genome shotgun (WGS) entry which is preliminary data.</text>
</comment>
<evidence type="ECO:0008006" key="14">
    <source>
        <dbReference type="Google" id="ProtNLM"/>
    </source>
</evidence>
<dbReference type="FunFam" id="3.40.50.720:FF:000209">
    <property type="entry name" value="Polyketide synthase Pks12"/>
    <property type="match status" value="1"/>
</dbReference>
<dbReference type="InterPro" id="IPR014043">
    <property type="entry name" value="Acyl_transferase_dom"/>
</dbReference>
<evidence type="ECO:0000256" key="2">
    <source>
        <dbReference type="ARBA" id="ARBA00022553"/>
    </source>
</evidence>
<dbReference type="Pfam" id="PF16197">
    <property type="entry name" value="KAsynt_C_assoc"/>
    <property type="match status" value="1"/>
</dbReference>
<protein>
    <recommendedName>
        <fullName evidence="14">Carrier domain-containing protein</fullName>
    </recommendedName>
</protein>
<feature type="domain" description="Ketosynthase family 3 (KS3)" evidence="10">
    <location>
        <begin position="68"/>
        <end position="490"/>
    </location>
</feature>
<feature type="domain" description="Carrier" evidence="9">
    <location>
        <begin position="2361"/>
        <end position="2439"/>
    </location>
</feature>
<sequence length="2449" mass="267763">MSTTIFTPLGVVEPIQSTKTSPIKVKTLEVELSTGESSDACSVSIVDEVTSYVDSTSGESKLGPSGYDDLACIVGIGCRLPGGIRSPSDLWDLLAAKKTTQGRVPAERFNIAGYYHPDGKRAGAMDADGGYFLGEDVRQFDNSVFGINNLEATYMDPQQRKLLEVTYECLESAGLSMEDVSGTDTAVYIGNFTVDYQTMQTRDPDYLHRYSATGSGTAIMANRISHVFNLTGPSFTLDTACSSSIYGLHNAVTALRNGDCSAAIVAGANLITSIEQHLGTMKGGVLSPTSTCHTFDASADGYGRGEAVNAVLIKPLSRAIRDGDNIRAIIRGTAINANGRTNGITQPSARFQEAVIRKAYANARLNMADTDYVECHGTGTAVGDPVEVEGIGRCFSPRYGPPLMIGAIKTNVGHSEAASGLSAVIKAVLAFEKGQIPPTYGITKLNPKLQLDKYNLQVVDELSEWPRELRRASINSFGYGGANAHVILEDPKSFLKGNSHIESFGELDPATEEQNSQQPDDIYLLPISARSKWSLEKRIDQVKDCVNVVSSKNELPSLAFTLGERRAHLSHRAFIIANHGHTEDAVIASGKGNNALPLAFVFTGQGAQYPGMGKELLKREPVFRDSIIELDAVLQAIPWRDQRPSWTLEQTILDPPEISMIQDVTRSQPVCTAIQIALVDLLISWGIQAESVVGHSSGEIAAAYAAGHLSAAQAIQVAYFRGAAVGKLENQGAMLAAGLTPDAAHELIQELDLESRVCVACVNAPESITLSGDFAAVELVKKTLEKRGIFSRALQTGGRAYHSHMMTEVGALYQEMLEIMFSVQHHDSTNPHRAKMYSSVGQKEECLAVYGAGSGRKTCTARYWRQNLESTVQFSGALSNLTANRKMHVIEIGPHSALKGPIEMIRKKTGHHFHYSSSLVRDQNSYKCSKKLAGDLFIHGHSLEWARINTTLCGIKPPLSMLPPYPWDYSGPLLWSEPRASIEQRNRKHLRHELLGVLQTAGNGIDWTWRNLLQLSEIPWMRDHKLDSQIVFPATGYLGLIIEAVCQVCDTTPSTPGTAFEFLNVSIGAAMVIPEETNSQIEIHTSLSAQKLSTVNQSAIWYDFSVSSWDDGKPTLHCSGRIRLLASDSLQAPSNIVTVNNTEGYKSWHMKKWYSKLAEEGLCFGEKFQSITGMRTDGNRTRPEAISTTKVFQHVSEDSNGGIKYTLHPLVTDALLQAGIFGGTAGDVRSLRAYLPVFIQSCRIFTPNFGETEATIHSRTRTTGFATKQVDGTLRGSISGECLVDMRNVRLTLYNGKTSSDTTGYAEKGSMKRQPCLDIQWKPDILRLLPESVDEIRQYIEQKVNAMPDDLRDHPSMAAIVALVDLASFKNPKMRVIELSQDSQCRVKRWLETLEAETSFPRCRSWVGGQLDASGDLQHTDENEGSFDTLIIPELSASISYVEDAATWLSSIFKASQGGVVITRKTRTSLDILRSLGFTAMDVGQGVILAVQPPPVQSLLGRDIVLITPLLPSLLTQRLSQRLAQHLNEMPVFDRDIKTATLEELENSDISSTSIYISLLELENEFLATMSPEKMDLLRRITDIAHDLAWLTGAGMLSSSPDPNLTLSQGLSRALMLEQPSLRFTVIDIGGLASENSSLEKSFSLNLVQALASVSDMDDKEFIEKDGMLYISRFIAKNEFNSLFRRRLDSKEPIAKLALDRIGPARLGIGSVGQMDTLHLVQETQSLSKPPPGFVDIRTKAVSLNAKDVYTASGRVETRTGTAAIEFSGVVVAVGDQVSHLKPGDHAVVLAPNRFATVERVPAWAAHMMLPSEDFCVMPTLPVIYGTALYALHDRAHLRAGESILIHSGAGAFGMATIALAQRIGAVVYTTVGSPAKKDYLMRELALPAENIFNSRDSSFVDGVRAATNGRGVDVIINSLVGDLMHDSWNCIADFGRFVEVGKRELVDAGKLDMRVFLRNCTFTAFDLTELFFHESQFYRDIWINKTKEALELYRSGQVKPVPIATFDISNISQAYRFFSGRDRIGKVVVSLENPQSLISVMPSRYNTVLKPEKTYLLIGCLGGLGRSLSRWMMSRGARNFVFLGRSGCDKPEAQELVSRLQGAGANVEVVRGDVSNQDDVDAAVNACAGRPIGGVVQAAMGLSEALFTRMSHAAWHKAIEPKWRGSWNLHRALERNGHDADLDFFLLTSSVSGSVGTATESNYCAANGFLDAFARYRQSQGKPAVSVGLGMISEVGYLHENPDIEALLLRKGIQPLNEDEFLNVIDMALAAETQVSHVLTGLEPFGLRELIKKGFEVENGTTQDPRAGFLAAELLASQDTSNKSTAPATNLAIASPWFKALPPNISETTRALASEADAPTLHEAILRLARKRFSNLILLSQDQIDDHKALPHYGVDSMIAAEYRTWFWSVFKVDVPFLDIVSPKKSLDLFATFIEERLFDAGSGEGNM</sequence>
<dbReference type="InterPro" id="IPR013154">
    <property type="entry name" value="ADH-like_N"/>
</dbReference>
<dbReference type="InterPro" id="IPR020807">
    <property type="entry name" value="PKS_DH"/>
</dbReference>
<keyword evidence="3" id="KW-0808">Transferase</keyword>
<dbReference type="PANTHER" id="PTHR43775">
    <property type="entry name" value="FATTY ACID SYNTHASE"/>
    <property type="match status" value="1"/>
</dbReference>
<keyword evidence="7" id="KW-0012">Acyltransferase</keyword>
<dbReference type="PANTHER" id="PTHR43775:SF50">
    <property type="entry name" value="HIGHLY REDUCING POLYKETIDE SYNTHASE SRDA"/>
    <property type="match status" value="1"/>
</dbReference>
<dbReference type="InterPro" id="IPR018201">
    <property type="entry name" value="Ketoacyl_synth_AS"/>
</dbReference>
<feature type="domain" description="PKS/mFAS DH" evidence="11">
    <location>
        <begin position="992"/>
        <end position="1300"/>
    </location>
</feature>
<dbReference type="PROSITE" id="PS50075">
    <property type="entry name" value="CARRIER"/>
    <property type="match status" value="1"/>
</dbReference>
<dbReference type="SMART" id="SM00825">
    <property type="entry name" value="PKS_KS"/>
    <property type="match status" value="1"/>
</dbReference>
<dbReference type="Gene3D" id="3.30.70.3290">
    <property type="match status" value="1"/>
</dbReference>
<dbReference type="InterPro" id="IPR057326">
    <property type="entry name" value="KR_dom"/>
</dbReference>
<dbReference type="InterPro" id="IPR049900">
    <property type="entry name" value="PKS_mFAS_DH"/>
</dbReference>
<dbReference type="Pfam" id="PF08240">
    <property type="entry name" value="ADH_N"/>
    <property type="match status" value="1"/>
</dbReference>
<dbReference type="SMART" id="SM00826">
    <property type="entry name" value="PKS_DH"/>
    <property type="match status" value="1"/>
</dbReference>
<dbReference type="CDD" id="cd05195">
    <property type="entry name" value="enoyl_red"/>
    <property type="match status" value="1"/>
</dbReference>
<dbReference type="InterPro" id="IPR016039">
    <property type="entry name" value="Thiolase-like"/>
</dbReference>
<dbReference type="GO" id="GO:0004312">
    <property type="term" value="F:fatty acid synthase activity"/>
    <property type="evidence" value="ECO:0007669"/>
    <property type="project" value="TreeGrafter"/>
</dbReference>
<dbReference type="SMART" id="SM00827">
    <property type="entry name" value="PKS_AT"/>
    <property type="match status" value="1"/>
</dbReference>
<dbReference type="GO" id="GO:1901336">
    <property type="term" value="P:lactone biosynthetic process"/>
    <property type="evidence" value="ECO:0007669"/>
    <property type="project" value="UniProtKB-ARBA"/>
</dbReference>
<evidence type="ECO:0000256" key="3">
    <source>
        <dbReference type="ARBA" id="ARBA00022679"/>
    </source>
</evidence>
<evidence type="ECO:0000259" key="11">
    <source>
        <dbReference type="PROSITE" id="PS52019"/>
    </source>
</evidence>
<dbReference type="InterPro" id="IPR001227">
    <property type="entry name" value="Ac_transferase_dom_sf"/>
</dbReference>
<dbReference type="GO" id="GO:0016491">
    <property type="term" value="F:oxidoreductase activity"/>
    <property type="evidence" value="ECO:0007669"/>
    <property type="project" value="UniProtKB-KW"/>
</dbReference>
<dbReference type="Pfam" id="PF14765">
    <property type="entry name" value="PS-DH"/>
    <property type="match status" value="1"/>
</dbReference>
<dbReference type="GO" id="GO:0044550">
    <property type="term" value="P:secondary metabolite biosynthetic process"/>
    <property type="evidence" value="ECO:0007669"/>
    <property type="project" value="UniProtKB-ARBA"/>
</dbReference>
<keyword evidence="6" id="KW-0511">Multifunctional enzyme</keyword>
<keyword evidence="5" id="KW-0560">Oxidoreductase</keyword>
<dbReference type="InterPro" id="IPR036736">
    <property type="entry name" value="ACP-like_sf"/>
</dbReference>
<dbReference type="InterPro" id="IPR011032">
    <property type="entry name" value="GroES-like_sf"/>
</dbReference>
<dbReference type="InterPro" id="IPR036291">
    <property type="entry name" value="NAD(P)-bd_dom_sf"/>
</dbReference>
<dbReference type="Pfam" id="PF02801">
    <property type="entry name" value="Ketoacyl-synt_C"/>
    <property type="match status" value="1"/>
</dbReference>
<proteinExistence type="predicted"/>
<dbReference type="Pfam" id="PF00109">
    <property type="entry name" value="ketoacyl-synt"/>
    <property type="match status" value="1"/>
</dbReference>
<dbReference type="InterPro" id="IPR020843">
    <property type="entry name" value="ER"/>
</dbReference>
<keyword evidence="4" id="KW-0521">NADP</keyword>
<dbReference type="InterPro" id="IPR049552">
    <property type="entry name" value="PKS_DH_N"/>
</dbReference>
<evidence type="ECO:0000256" key="4">
    <source>
        <dbReference type="ARBA" id="ARBA00022857"/>
    </source>
</evidence>
<keyword evidence="2" id="KW-0597">Phosphoprotein</keyword>
<gene>
    <name evidence="12" type="ORF">CRHIZ90672A_00013384</name>
</gene>
<dbReference type="InterPro" id="IPR009081">
    <property type="entry name" value="PP-bd_ACP"/>
</dbReference>
<dbReference type="CDD" id="cd00833">
    <property type="entry name" value="PKS"/>
    <property type="match status" value="1"/>
</dbReference>
<evidence type="ECO:0000313" key="13">
    <source>
        <dbReference type="Proteomes" id="UP000696573"/>
    </source>
</evidence>
<keyword evidence="13" id="KW-1185">Reference proteome</keyword>